<dbReference type="Proteomes" id="UP000499080">
    <property type="component" value="Unassembled WGS sequence"/>
</dbReference>
<organism evidence="1 2">
    <name type="scientific">Araneus ventricosus</name>
    <name type="common">Orbweaver spider</name>
    <name type="synonym">Epeira ventricosa</name>
    <dbReference type="NCBI Taxonomy" id="182803"/>
    <lineage>
        <taxon>Eukaryota</taxon>
        <taxon>Metazoa</taxon>
        <taxon>Ecdysozoa</taxon>
        <taxon>Arthropoda</taxon>
        <taxon>Chelicerata</taxon>
        <taxon>Arachnida</taxon>
        <taxon>Araneae</taxon>
        <taxon>Araneomorphae</taxon>
        <taxon>Entelegynae</taxon>
        <taxon>Araneoidea</taxon>
        <taxon>Araneidae</taxon>
        <taxon>Araneus</taxon>
    </lineage>
</organism>
<gene>
    <name evidence="1" type="ORF">AVEN_99347_1</name>
</gene>
<protein>
    <submittedName>
        <fullName evidence="1">Uncharacterized protein</fullName>
    </submittedName>
</protein>
<dbReference type="EMBL" id="BGPR01030558">
    <property type="protein sequence ID" value="GBO03155.1"/>
    <property type="molecule type" value="Genomic_DNA"/>
</dbReference>
<reference evidence="1 2" key="1">
    <citation type="journal article" date="2019" name="Sci. Rep.">
        <title>Orb-weaving spider Araneus ventricosus genome elucidates the spidroin gene catalogue.</title>
        <authorList>
            <person name="Kono N."/>
            <person name="Nakamura H."/>
            <person name="Ohtoshi R."/>
            <person name="Moran D.A.P."/>
            <person name="Shinohara A."/>
            <person name="Yoshida Y."/>
            <person name="Fujiwara M."/>
            <person name="Mori M."/>
            <person name="Tomita M."/>
            <person name="Arakawa K."/>
        </authorList>
    </citation>
    <scope>NUCLEOTIDE SEQUENCE [LARGE SCALE GENOMIC DNA]</scope>
</reference>
<evidence type="ECO:0000313" key="2">
    <source>
        <dbReference type="Proteomes" id="UP000499080"/>
    </source>
</evidence>
<dbReference type="AlphaFoldDB" id="A0A4Y2TR93"/>
<keyword evidence="2" id="KW-1185">Reference proteome</keyword>
<sequence length="90" mass="10563">MKILSDCRFKFGEIPKFVLDDEFHQRREGIIMRLVSNIRRPVNKLSQPMLCANYDKHHLIDSKKGHNVCSLGVHWPELWNPFFSGVCIPK</sequence>
<name>A0A4Y2TR93_ARAVE</name>
<accession>A0A4Y2TR93</accession>
<proteinExistence type="predicted"/>
<evidence type="ECO:0000313" key="1">
    <source>
        <dbReference type="EMBL" id="GBO03155.1"/>
    </source>
</evidence>
<comment type="caution">
    <text evidence="1">The sequence shown here is derived from an EMBL/GenBank/DDBJ whole genome shotgun (WGS) entry which is preliminary data.</text>
</comment>